<dbReference type="PANTHER" id="PTHR43316:SF3">
    <property type="entry name" value="HALOACID DEHALOGENASE, TYPE II (AFU_ORTHOLOGUE AFUA_2G07750)-RELATED"/>
    <property type="match status" value="1"/>
</dbReference>
<evidence type="ECO:0000313" key="4">
    <source>
        <dbReference type="EMBL" id="MZR14806.1"/>
    </source>
</evidence>
<organism evidence="4 5">
    <name type="scientific">Maritimibacter harenae</name>
    <dbReference type="NCBI Taxonomy" id="2606218"/>
    <lineage>
        <taxon>Bacteria</taxon>
        <taxon>Pseudomonadati</taxon>
        <taxon>Pseudomonadota</taxon>
        <taxon>Alphaproteobacteria</taxon>
        <taxon>Rhodobacterales</taxon>
        <taxon>Roseobacteraceae</taxon>
        <taxon>Maritimibacter</taxon>
    </lineage>
</organism>
<evidence type="ECO:0000313" key="5">
    <source>
        <dbReference type="Proteomes" id="UP000467322"/>
    </source>
</evidence>
<dbReference type="SFLD" id="SFLDG01129">
    <property type="entry name" value="C1.5:_HAD__Beta-PGM__Phosphata"/>
    <property type="match status" value="1"/>
</dbReference>
<evidence type="ECO:0000256" key="3">
    <source>
        <dbReference type="RuleBase" id="RU368077"/>
    </source>
</evidence>
<dbReference type="NCBIfam" id="TIGR01428">
    <property type="entry name" value="HAD_type_II"/>
    <property type="match status" value="1"/>
</dbReference>
<gene>
    <name evidence="4" type="ORF">GQE99_17430</name>
</gene>
<keyword evidence="2 3" id="KW-0378">Hydrolase</keyword>
<dbReference type="SFLD" id="SFLDG01135">
    <property type="entry name" value="C1.5.6:_HAD__Beta-PGM__Phospha"/>
    <property type="match status" value="1"/>
</dbReference>
<comment type="catalytic activity">
    <reaction evidence="3">
        <text>an (S)-2-haloacid + H2O = a (2R)-2-hydroxycarboxylate + a halide anion + H(+)</text>
        <dbReference type="Rhea" id="RHEA:11192"/>
        <dbReference type="ChEBI" id="CHEBI:15377"/>
        <dbReference type="ChEBI" id="CHEBI:15378"/>
        <dbReference type="ChEBI" id="CHEBI:16042"/>
        <dbReference type="ChEBI" id="CHEBI:58314"/>
        <dbReference type="ChEBI" id="CHEBI:137405"/>
        <dbReference type="EC" id="3.8.1.2"/>
    </reaction>
</comment>
<protein>
    <recommendedName>
        <fullName evidence="3">(S)-2-haloacid dehalogenase</fullName>
        <ecNumber evidence="3">3.8.1.2</ecNumber>
    </recommendedName>
    <alternativeName>
        <fullName evidence="3">2-haloalkanoic acid dehalogenase</fullName>
    </alternativeName>
    <alternativeName>
        <fullName evidence="3">Halocarboxylic acid halidohydrolase</fullName>
    </alternativeName>
    <alternativeName>
        <fullName evidence="3">L-2-haloacid dehalogenase</fullName>
    </alternativeName>
</protein>
<dbReference type="InterPro" id="IPR051540">
    <property type="entry name" value="S-2-haloacid_dehalogenase"/>
</dbReference>
<reference evidence="4 5" key="1">
    <citation type="submission" date="2019-12" db="EMBL/GenBank/DDBJ databases">
        <title>Maritimibacter sp. nov. sp. isolated from sea sand.</title>
        <authorList>
            <person name="Kim J."/>
            <person name="Jeong S.E."/>
            <person name="Jung H.S."/>
            <person name="Jeon C.O."/>
        </authorList>
    </citation>
    <scope>NUCLEOTIDE SEQUENCE [LARGE SCALE GENOMIC DNA]</scope>
    <source>
        <strain evidence="4 5">DP07</strain>
    </source>
</reference>
<evidence type="ECO:0000256" key="1">
    <source>
        <dbReference type="ARBA" id="ARBA00008106"/>
    </source>
</evidence>
<dbReference type="GO" id="GO:0018784">
    <property type="term" value="F:(S)-2-haloacid dehalogenase activity"/>
    <property type="evidence" value="ECO:0007669"/>
    <property type="project" value="UniProtKB-UniRule"/>
</dbReference>
<dbReference type="SFLD" id="SFLDS00003">
    <property type="entry name" value="Haloacid_Dehalogenase"/>
    <property type="match status" value="1"/>
</dbReference>
<dbReference type="InterPro" id="IPR023198">
    <property type="entry name" value="PGP-like_dom2"/>
</dbReference>
<dbReference type="SUPFAM" id="SSF56784">
    <property type="entry name" value="HAD-like"/>
    <property type="match status" value="1"/>
</dbReference>
<dbReference type="InterPro" id="IPR006328">
    <property type="entry name" value="2-HAD"/>
</dbReference>
<dbReference type="EMBL" id="WTUX01000019">
    <property type="protein sequence ID" value="MZR14806.1"/>
    <property type="molecule type" value="Genomic_DNA"/>
</dbReference>
<dbReference type="PANTHER" id="PTHR43316">
    <property type="entry name" value="HYDROLASE, HALOACID DELAHOGENASE-RELATED"/>
    <property type="match status" value="1"/>
</dbReference>
<dbReference type="Gene3D" id="3.40.50.1000">
    <property type="entry name" value="HAD superfamily/HAD-like"/>
    <property type="match status" value="1"/>
</dbReference>
<sequence length="229" mass="24913">MAIKTCIFDAYGTLFDVSAAAREAAAEPGNETLAETWPALAADWRRKQLEYTWLRAVTGEHTDFWTVTQDGLDWALDAQGLGGQAELRERLLALYWELSAYPEVPDMLARLKAEGFSTAILSNGSPDMLDGAVSSAGIGELLDDVLSVESVGIFKPAPQVYELVTKRFDCARDEVLFVSSNGWDASAAAGYGFFTAWVNRAGDPMERLGHPPHEMLTDLAPIPDIAKGI</sequence>
<dbReference type="CDD" id="cd02588">
    <property type="entry name" value="HAD_L2-DEX"/>
    <property type="match status" value="1"/>
</dbReference>
<dbReference type="InterPro" id="IPR023214">
    <property type="entry name" value="HAD_sf"/>
</dbReference>
<evidence type="ECO:0000256" key="2">
    <source>
        <dbReference type="ARBA" id="ARBA00022801"/>
    </source>
</evidence>
<comment type="similarity">
    <text evidence="1 3">Belongs to the HAD-like hydrolase superfamily. S-2-haloalkanoic acid dehalogenase family.</text>
</comment>
<dbReference type="Proteomes" id="UP000467322">
    <property type="component" value="Unassembled WGS sequence"/>
</dbReference>
<dbReference type="SFLD" id="SFLDF00045">
    <property type="entry name" value="2-haloacid_dehalogenase"/>
    <property type="match status" value="1"/>
</dbReference>
<dbReference type="PRINTS" id="PR00413">
    <property type="entry name" value="HADHALOGNASE"/>
</dbReference>
<dbReference type="Pfam" id="PF00702">
    <property type="entry name" value="Hydrolase"/>
    <property type="match status" value="1"/>
</dbReference>
<dbReference type="AlphaFoldDB" id="A0A845M5H7"/>
<name>A0A845M5H7_9RHOB</name>
<dbReference type="RefSeq" id="WP_161352919.1">
    <property type="nucleotide sequence ID" value="NZ_WTUX01000019.1"/>
</dbReference>
<proteinExistence type="inferred from homology"/>
<keyword evidence="5" id="KW-1185">Reference proteome</keyword>
<dbReference type="NCBIfam" id="TIGR01493">
    <property type="entry name" value="HAD-SF-IA-v2"/>
    <property type="match status" value="1"/>
</dbReference>
<dbReference type="Gene3D" id="1.10.150.240">
    <property type="entry name" value="Putative phosphatase, domain 2"/>
    <property type="match status" value="1"/>
</dbReference>
<comment type="caution">
    <text evidence="4">The sequence shown here is derived from an EMBL/GenBank/DDBJ whole genome shotgun (WGS) entry which is preliminary data.</text>
</comment>
<dbReference type="EC" id="3.8.1.2" evidence="3"/>
<comment type="function">
    <text evidence="3">Catalyzes the hydrolytic dehalogenation of small (S)-2-haloalkanoic acids to yield the corresponding (R)-2-hydroxyalkanoic acids.</text>
</comment>
<dbReference type="InterPro" id="IPR036412">
    <property type="entry name" value="HAD-like_sf"/>
</dbReference>
<accession>A0A845M5H7</accession>
<dbReference type="InterPro" id="IPR006439">
    <property type="entry name" value="HAD-SF_hydro_IA"/>
</dbReference>